<dbReference type="Proteomes" id="UP000649617">
    <property type="component" value="Unassembled WGS sequence"/>
</dbReference>
<dbReference type="EMBL" id="CAJNIZ010044162">
    <property type="protein sequence ID" value="CAE7680512.1"/>
    <property type="molecule type" value="Genomic_DNA"/>
</dbReference>
<gene>
    <name evidence="1" type="primary">bcas2</name>
    <name evidence="1" type="ORF">SPIL2461_LOCUS18942</name>
</gene>
<dbReference type="PANTHER" id="PTHR31757:SF0">
    <property type="entry name" value="SLL0781 PROTEIN"/>
    <property type="match status" value="1"/>
</dbReference>
<name>A0A812WL56_SYMPI</name>
<dbReference type="AlphaFoldDB" id="A0A812WL56"/>
<accession>A0A812WL56</accession>
<protein>
    <submittedName>
        <fullName evidence="1">Bcas2 protein</fullName>
    </submittedName>
</protein>
<dbReference type="SUPFAM" id="SSF54427">
    <property type="entry name" value="NTF2-like"/>
    <property type="match status" value="1"/>
</dbReference>
<dbReference type="InterPro" id="IPR032710">
    <property type="entry name" value="NTF2-like_dom_sf"/>
</dbReference>
<reference evidence="1" key="1">
    <citation type="submission" date="2021-02" db="EMBL/GenBank/DDBJ databases">
        <authorList>
            <person name="Dougan E. K."/>
            <person name="Rhodes N."/>
            <person name="Thang M."/>
            <person name="Chan C."/>
        </authorList>
    </citation>
    <scope>NUCLEOTIDE SEQUENCE</scope>
</reference>
<dbReference type="Pfam" id="PF07080">
    <property type="entry name" value="DUF1348"/>
    <property type="match status" value="1"/>
</dbReference>
<dbReference type="OrthoDB" id="10250354at2759"/>
<comment type="caution">
    <text evidence="1">The sequence shown here is derived from an EMBL/GenBank/DDBJ whole genome shotgun (WGS) entry which is preliminary data.</text>
</comment>
<organism evidence="1 2">
    <name type="scientific">Symbiodinium pilosum</name>
    <name type="common">Dinoflagellate</name>
    <dbReference type="NCBI Taxonomy" id="2952"/>
    <lineage>
        <taxon>Eukaryota</taxon>
        <taxon>Sar</taxon>
        <taxon>Alveolata</taxon>
        <taxon>Dinophyceae</taxon>
        <taxon>Suessiales</taxon>
        <taxon>Symbiodiniaceae</taxon>
        <taxon>Symbiodinium</taxon>
    </lineage>
</organism>
<dbReference type="Gene3D" id="3.10.450.50">
    <property type="match status" value="1"/>
</dbReference>
<sequence length="1251" mass="139605">MAENAWNTRDPETVSLAYTEDHKHCKQFCELQDCVWRNRDTFFQGRDAIVNFLRKKWEKEQEYRLIKELFAFEGNRIGVCFQYEFKDASTGQVSIDCFFVLAKGIWYRAYGNENWDFAENGLMCRRQAHENQEPSLHTESTCHHPKSRSQASINDVQIKESARVLTRGCCGKVWYVVDDFRTYRSEDRRFTWPELGHRPEDFPSLSELYEVHGQCHSTAAFGNCLHDHLATDTALSEVPYQLRREATREGALQQGPRYCIQHVNWVVEHRAVLIRSQPSVKATQTGWVKLTRESGIQAGCLIAMDGGIAVEDMRKISGYFLTLGDEKAATAEHTTVTAVARYAFPEFPAGAPDGKVAWVLIDGQEVGLGILLRRLKPGEKPVEQEALIALCAQRNDMTSSLQDIYTGALEFEVLFKSGSRLWGYPKDNWLQTNRKYRSVISGLKWVMQLTDVLAVRSRKQTELILQNDRGWIRIAEASYSDGTDLGHGQLLQCTMMKPNAVKCFAEAAPSSQGMLGRQGPAVSRYIIAACRYYGGGGGAGHGGCAWVGVLATMTPETDKKKTNVALDKTRNCTGKIGPLASDATFFVRLEVSVQSTLDCLVTAFILIPGADVNNPKSICSKVSSDWAEVQTGSAVDATEEAAMTFDPLAKIRGKCGDCQHCANFILSKYSYLMRLDEVLCRRCGCACTSHEIVGEYGQIVAKGYADTDFVFAGPDAQVTKARNLYETLGVKPSAAAKADLVSERETWQKTHSIAFRTFAMLTARLRCAFTQTRMSCLVSALKDMDVVSARRSPRAKAGRKILLLKQRLGISKLARPKMYLFQMCTRPPLNWCLQLTKSWGMKEIRIQMDGLALSELGKHAAGKRSSYNHTAKHLAQPASECVSFIAFCYARSAADNDPFGPESWMSGIPIRMGPDLTAGLQGTALHGATKSKTEVILKERALKEDLGAQRVSHAVSGDEICMSMNRGTSVMGLKRALCKKLKRGPPESIDICDMEGCILGDDHRFAENQELHCIGISLGRPKTVTVEVKDHRSGARMQVEVLDTASMETIRKKVARELKVKEKELQIGQQKSAGKHAARRFEALPNEELLNGRRMIYVHGNSVLIYLTLDQALHLQRDLIVAYGETVFQTKLEALLSEYPMPESITQMSFREAFGRLVRDAQKATLARWGFEGDFAAQNMMTAFGKASIWCAHIPMSRHPQCIQVAHTPEVYELSLEIDKLLRITSGSARLKFSSLAKNYRGDQLEPHCPC</sequence>
<evidence type="ECO:0000313" key="2">
    <source>
        <dbReference type="Proteomes" id="UP000649617"/>
    </source>
</evidence>
<keyword evidence="2" id="KW-1185">Reference proteome</keyword>
<proteinExistence type="predicted"/>
<dbReference type="InterPro" id="IPR009783">
    <property type="entry name" value="DUF1348"/>
</dbReference>
<evidence type="ECO:0000313" key="1">
    <source>
        <dbReference type="EMBL" id="CAE7680512.1"/>
    </source>
</evidence>
<dbReference type="PANTHER" id="PTHR31757">
    <property type="entry name" value="SLL0781 PROTEIN"/>
    <property type="match status" value="1"/>
</dbReference>